<evidence type="ECO:0000256" key="1">
    <source>
        <dbReference type="SAM" id="Phobius"/>
    </source>
</evidence>
<accession>A0A348AI29</accession>
<keyword evidence="1" id="KW-1133">Transmembrane helix</keyword>
<keyword evidence="4" id="KW-1185">Reference proteome</keyword>
<feature type="transmembrane region" description="Helical" evidence="1">
    <location>
        <begin position="12"/>
        <end position="31"/>
    </location>
</feature>
<evidence type="ECO:0000313" key="3">
    <source>
        <dbReference type="EMBL" id="BBB90727.1"/>
    </source>
</evidence>
<dbReference type="SMART" id="SM00471">
    <property type="entry name" value="HDc"/>
    <property type="match status" value="1"/>
</dbReference>
<feature type="transmembrane region" description="Helical" evidence="1">
    <location>
        <begin position="46"/>
        <end position="67"/>
    </location>
</feature>
<name>A0A348AI29_9FIRM</name>
<dbReference type="GO" id="GO:0071111">
    <property type="term" value="F:cyclic-guanylate-specific phosphodiesterase activity"/>
    <property type="evidence" value="ECO:0007669"/>
    <property type="project" value="UniProtKB-EC"/>
</dbReference>
<dbReference type="Gene3D" id="1.10.3210.10">
    <property type="entry name" value="Hypothetical protein af1432"/>
    <property type="match status" value="1"/>
</dbReference>
<dbReference type="SUPFAM" id="SSF109604">
    <property type="entry name" value="HD-domain/PDEase-like"/>
    <property type="match status" value="1"/>
</dbReference>
<protein>
    <submittedName>
        <fullName evidence="3">Cyclic di-GMP phosphodiesterase response regulator RpfG</fullName>
        <ecNumber evidence="3">3.1.4.52</ecNumber>
    </submittedName>
</protein>
<proteinExistence type="predicted"/>
<dbReference type="RefSeq" id="WP_158618675.1">
    <property type="nucleotide sequence ID" value="NZ_AP018449.1"/>
</dbReference>
<dbReference type="PROSITE" id="PS51832">
    <property type="entry name" value="HD_GYP"/>
    <property type="match status" value="1"/>
</dbReference>
<feature type="domain" description="HD-GYP" evidence="2">
    <location>
        <begin position="73"/>
        <end position="268"/>
    </location>
</feature>
<dbReference type="OrthoDB" id="9804747at2"/>
<dbReference type="InterPro" id="IPR052020">
    <property type="entry name" value="Cyclic_di-GMP/3'3'-cGAMP_PDE"/>
</dbReference>
<dbReference type="CDD" id="cd00077">
    <property type="entry name" value="HDc"/>
    <property type="match status" value="1"/>
</dbReference>
<organism evidence="3 4">
    <name type="scientific">Methylomusa anaerophila</name>
    <dbReference type="NCBI Taxonomy" id="1930071"/>
    <lineage>
        <taxon>Bacteria</taxon>
        <taxon>Bacillati</taxon>
        <taxon>Bacillota</taxon>
        <taxon>Negativicutes</taxon>
        <taxon>Selenomonadales</taxon>
        <taxon>Sporomusaceae</taxon>
        <taxon>Methylomusa</taxon>
    </lineage>
</organism>
<dbReference type="AlphaFoldDB" id="A0A348AI29"/>
<dbReference type="PANTHER" id="PTHR45228">
    <property type="entry name" value="CYCLIC DI-GMP PHOSPHODIESTERASE TM_0186-RELATED"/>
    <property type="match status" value="1"/>
</dbReference>
<evidence type="ECO:0000313" key="4">
    <source>
        <dbReference type="Proteomes" id="UP000276437"/>
    </source>
</evidence>
<dbReference type="InterPro" id="IPR037522">
    <property type="entry name" value="HD_GYP_dom"/>
</dbReference>
<keyword evidence="3" id="KW-0378">Hydrolase</keyword>
<keyword evidence="1" id="KW-0472">Membrane</keyword>
<dbReference type="EMBL" id="AP018449">
    <property type="protein sequence ID" value="BBB90727.1"/>
    <property type="molecule type" value="Genomic_DNA"/>
</dbReference>
<keyword evidence="1" id="KW-0812">Transmembrane</keyword>
<dbReference type="PANTHER" id="PTHR45228:SF1">
    <property type="entry name" value="CYCLIC DI-GMP PHOSPHODIESTERASE TM_0186"/>
    <property type="match status" value="1"/>
</dbReference>
<dbReference type="EC" id="3.1.4.52" evidence="3"/>
<dbReference type="Pfam" id="PF13487">
    <property type="entry name" value="HD_5"/>
    <property type="match status" value="1"/>
</dbReference>
<evidence type="ECO:0000259" key="2">
    <source>
        <dbReference type="PROSITE" id="PS51832"/>
    </source>
</evidence>
<reference evidence="3 4" key="1">
    <citation type="journal article" date="2018" name="Int. J. Syst. Evol. Microbiol.">
        <title>Methylomusa anaerophila gen. nov., sp. nov., an anaerobic methanol-utilizing bacterium isolated from a microbial fuel cell.</title>
        <authorList>
            <person name="Amano N."/>
            <person name="Yamamuro A."/>
            <person name="Miyahara M."/>
            <person name="Kouzuma A."/>
            <person name="Abe T."/>
            <person name="Watanabe K."/>
        </authorList>
    </citation>
    <scope>NUCLEOTIDE SEQUENCE [LARGE SCALE GENOMIC DNA]</scope>
    <source>
        <strain evidence="3 4">MMFC1</strain>
    </source>
</reference>
<dbReference type="InterPro" id="IPR003607">
    <property type="entry name" value="HD/PDEase_dom"/>
</dbReference>
<dbReference type="KEGG" id="mana:MAMMFC1_01388"/>
<gene>
    <name evidence="3" type="primary">rpfG_7</name>
    <name evidence="3" type="ORF">MAMMFC1_01388</name>
</gene>
<sequence length="283" mass="32074">MRESIRNDVWRKLFWLWLSLAIGSGAVIAFVERNGQPLKALLEVEAAILVTVVAVYPLMLFCNKALIDHLQELVSANIELLEVIGAAIAQRDSETSLHNYRVAIYAIHLAEAIGLPPLKIAELIKGVFLHDIGTILFSDELLLKPGKLTPDEFEIVKTHTIKGSELIRKTSWLTEADEVIRFHHEKYGGTGYMENLAGKYIPLNARIFSIVDVFDILTSKRPYREAYTFNKAMRILDEGSGTQFDPELLTCFHKIAKSLYDSVVDINEEEAREQLRGLLKQYF</sequence>
<dbReference type="Proteomes" id="UP000276437">
    <property type="component" value="Chromosome"/>
</dbReference>